<dbReference type="Pfam" id="PF06792">
    <property type="entry name" value="UPF0261"/>
    <property type="match status" value="1"/>
</dbReference>
<proteinExistence type="predicted"/>
<keyword evidence="4" id="KW-1185">Reference proteome</keyword>
<feature type="domain" description="UPF0261" evidence="1">
    <location>
        <begin position="3"/>
        <end position="152"/>
    </location>
</feature>
<dbReference type="Gene3D" id="3.40.50.12030">
    <property type="entry name" value="Uncharacterised protein family UPF0261, NC domain"/>
    <property type="match status" value="1"/>
</dbReference>
<evidence type="ECO:0000259" key="2">
    <source>
        <dbReference type="Pfam" id="PF23189"/>
    </source>
</evidence>
<organism evidence="3 4">
    <name type="scientific">Palleronia sediminis</name>
    <dbReference type="NCBI Taxonomy" id="2547833"/>
    <lineage>
        <taxon>Bacteria</taxon>
        <taxon>Pseudomonadati</taxon>
        <taxon>Pseudomonadota</taxon>
        <taxon>Alphaproteobacteria</taxon>
        <taxon>Rhodobacterales</taxon>
        <taxon>Roseobacteraceae</taxon>
        <taxon>Palleronia</taxon>
    </lineage>
</organism>
<dbReference type="RefSeq" id="WP_133396639.1">
    <property type="nucleotide sequence ID" value="NZ_SNAA01000008.1"/>
</dbReference>
<dbReference type="Gene3D" id="3.40.50.12020">
    <property type="entry name" value="Uncharacterised protein family UPF0261, NN domain"/>
    <property type="match status" value="1"/>
</dbReference>
<dbReference type="InterPro" id="IPR056778">
    <property type="entry name" value="UPF0261_C"/>
</dbReference>
<dbReference type="InterPro" id="IPR051353">
    <property type="entry name" value="Tobamovirus_resist_UPF0261"/>
</dbReference>
<evidence type="ECO:0000313" key="3">
    <source>
        <dbReference type="EMBL" id="TDL79627.1"/>
    </source>
</evidence>
<dbReference type="OrthoDB" id="9776369at2"/>
<sequence>MARVLLMGTLQTKRDALESLGRALEAHGLTVEMIDLSLETGPGRVSGAEKVALMQARAAEAAARIAPRCTDCVAAVGMGGGTGAEIVMGALRGLPATYPKILVSTLPFDPRPMLADCAITLIPTLCDIEGANAMLDQVYENTAAAVAGLARARPVPRSGRRSVVLTTLGATGGAGTAAVEALKRAGLEPVVFHANGFGGAAMARFLAEDGADGVIDLTTHELNRIAIAGDHVAMPGRFSAARALPRVVLPGGLNFLGLGACDTVAPGHLARPHYRHTGQFTHVKLTPDEMAAQAARLADELNRSTAPCHVILPMGGFSHEDAPGGAIEDAGLRAILAEGLERAARRFTTARMDAHINDPAVARAAVEALTERMRDD</sequence>
<dbReference type="EMBL" id="SNAA01000008">
    <property type="protein sequence ID" value="TDL79627.1"/>
    <property type="molecule type" value="Genomic_DNA"/>
</dbReference>
<feature type="domain" description="UPF0261" evidence="2">
    <location>
        <begin position="161"/>
        <end position="372"/>
    </location>
</feature>
<dbReference type="PANTHER" id="PTHR31862">
    <property type="entry name" value="UPF0261 DOMAIN PROTEIN (AFU_ORTHOLOGUE AFUA_1G10120)"/>
    <property type="match status" value="1"/>
</dbReference>
<dbReference type="PANTHER" id="PTHR31862:SF1">
    <property type="entry name" value="UPF0261 DOMAIN PROTEIN (AFU_ORTHOLOGUE AFUA_1G10120)"/>
    <property type="match status" value="1"/>
</dbReference>
<name>A0A4R6A9H4_9RHOB</name>
<gene>
    <name evidence="3" type="ORF">E2L08_08455</name>
</gene>
<dbReference type="AlphaFoldDB" id="A0A4R6A9H4"/>
<dbReference type="Pfam" id="PF23189">
    <property type="entry name" value="UPF0261_C"/>
    <property type="match status" value="1"/>
</dbReference>
<evidence type="ECO:0000259" key="1">
    <source>
        <dbReference type="Pfam" id="PF06792"/>
    </source>
</evidence>
<accession>A0A4R6A9H4</accession>
<reference evidence="3 4" key="1">
    <citation type="submission" date="2019-03" db="EMBL/GenBank/DDBJ databases">
        <title>Primorskyibacter sp. SS33 isolated from sediments.</title>
        <authorList>
            <person name="Xunke S."/>
        </authorList>
    </citation>
    <scope>NUCLEOTIDE SEQUENCE [LARGE SCALE GENOMIC DNA]</scope>
    <source>
        <strain evidence="3 4">SS33</strain>
    </source>
</reference>
<evidence type="ECO:0000313" key="4">
    <source>
        <dbReference type="Proteomes" id="UP000295701"/>
    </source>
</evidence>
<dbReference type="InterPro" id="IPR044122">
    <property type="entry name" value="UPF0261_N"/>
</dbReference>
<protein>
    <submittedName>
        <fullName evidence="3">Uncharacterized protein</fullName>
    </submittedName>
</protein>
<comment type="caution">
    <text evidence="3">The sequence shown here is derived from an EMBL/GenBank/DDBJ whole genome shotgun (WGS) entry which is preliminary data.</text>
</comment>
<dbReference type="Proteomes" id="UP000295701">
    <property type="component" value="Unassembled WGS sequence"/>
</dbReference>